<dbReference type="Proteomes" id="UP000326169">
    <property type="component" value="Unassembled WGS sequence"/>
</dbReference>
<dbReference type="EMBL" id="BIMW01000090">
    <property type="protein sequence ID" value="GCE94158.1"/>
    <property type="molecule type" value="Genomic_DNA"/>
</dbReference>
<organism evidence="1 2">
    <name type="scientific">Limnospira platensis NIES-46</name>
    <dbReference type="NCBI Taxonomy" id="1236695"/>
    <lineage>
        <taxon>Bacteria</taxon>
        <taxon>Bacillati</taxon>
        <taxon>Cyanobacteriota</taxon>
        <taxon>Cyanophyceae</taxon>
        <taxon>Oscillatoriophycideae</taxon>
        <taxon>Oscillatoriales</taxon>
        <taxon>Sirenicapillariaceae</taxon>
        <taxon>Limnospira</taxon>
    </lineage>
</organism>
<comment type="caution">
    <text evidence="1">The sequence shown here is derived from an EMBL/GenBank/DDBJ whole genome shotgun (WGS) entry which is preliminary data.</text>
</comment>
<evidence type="ECO:0008006" key="3">
    <source>
        <dbReference type="Google" id="ProtNLM"/>
    </source>
</evidence>
<dbReference type="RefSeq" id="WP_006619508.1">
    <property type="nucleotide sequence ID" value="NZ_BIMW01000090.1"/>
</dbReference>
<protein>
    <recommendedName>
        <fullName evidence="3">CheW-like domain-containing protein</fullName>
    </recommendedName>
</protein>
<reference evidence="1 2" key="1">
    <citation type="journal article" date="2019" name="J Genomics">
        <title>The Draft Genome of a Hydrogen-producing Cyanobacterium, Arthrospira platensis NIES-46.</title>
        <authorList>
            <person name="Suzuki S."/>
            <person name="Yamaguchi H."/>
            <person name="Kawachi M."/>
        </authorList>
    </citation>
    <scope>NUCLEOTIDE SEQUENCE [LARGE SCALE GENOMIC DNA]</scope>
    <source>
        <strain evidence="1 2">NIES-46</strain>
    </source>
</reference>
<evidence type="ECO:0000313" key="2">
    <source>
        <dbReference type="Proteomes" id="UP000326169"/>
    </source>
</evidence>
<dbReference type="GeneID" id="301683063"/>
<evidence type="ECO:0000313" key="1">
    <source>
        <dbReference type="EMBL" id="GCE94158.1"/>
    </source>
</evidence>
<keyword evidence="2" id="KW-1185">Reference proteome</keyword>
<sequence>MSKLTPISLTVHYINGESYQFEFMPHQTLQGSPINPLQQILGSHEIIIELEDRLLVIPMENIQAIEISPPPSILPDTAIRHAEQVD</sequence>
<accession>A0A5M3T813</accession>
<gene>
    <name evidence="1" type="ORF">NIES46_22110</name>
</gene>
<name>A0A5M3T813_LIMPL</name>
<proteinExistence type="predicted"/>